<comment type="caution">
    <text evidence="3">The sequence shown here is derived from an EMBL/GenBank/DDBJ whole genome shotgun (WGS) entry which is preliminary data.</text>
</comment>
<organism evidence="3">
    <name type="scientific">Candidatus Methanomethylicus mesodigestus</name>
    <dbReference type="NCBI Taxonomy" id="1867258"/>
    <lineage>
        <taxon>Archaea</taxon>
        <taxon>Thermoproteota</taxon>
        <taxon>Methanosuratincolia</taxon>
        <taxon>Candidatus Methanomethylicales</taxon>
        <taxon>Candidatus Methanomethylicaceae</taxon>
        <taxon>Candidatus Methanomethylicus</taxon>
    </lineage>
</organism>
<keyword evidence="1" id="KW-0808">Transferase</keyword>
<proteinExistence type="predicted"/>
<evidence type="ECO:0000259" key="2">
    <source>
        <dbReference type="Pfam" id="PF12804"/>
    </source>
</evidence>
<accession>A0A7C3J438</accession>
<feature type="domain" description="MobA-like NTP transferase" evidence="2">
    <location>
        <begin position="9"/>
        <end position="152"/>
    </location>
</feature>
<dbReference type="InterPro" id="IPR025877">
    <property type="entry name" value="MobA-like_NTP_Trfase"/>
</dbReference>
<dbReference type="PANTHER" id="PTHR19136">
    <property type="entry name" value="MOLYBDENUM COFACTOR GUANYLYLTRANSFERASE"/>
    <property type="match status" value="1"/>
</dbReference>
<dbReference type="AlphaFoldDB" id="A0A7C3J438"/>
<dbReference type="EMBL" id="DSTX01000002">
    <property type="protein sequence ID" value="HFK20037.1"/>
    <property type="molecule type" value="Genomic_DNA"/>
</dbReference>
<evidence type="ECO:0000256" key="1">
    <source>
        <dbReference type="ARBA" id="ARBA00022679"/>
    </source>
</evidence>
<dbReference type="PANTHER" id="PTHR19136:SF81">
    <property type="entry name" value="MOLYBDENUM COFACTOR GUANYLYLTRANSFERASE"/>
    <property type="match status" value="1"/>
</dbReference>
<evidence type="ECO:0000313" key="3">
    <source>
        <dbReference type="EMBL" id="HFK20037.1"/>
    </source>
</evidence>
<sequence>MADIGKIAAVIAAGGASRRLGAFKPLVQLCGRPLISYSIEFARSFASKVCILVRDEEQYRRISRLLRGGSYEVICDSEPGSLPASVAGAIRKAGKDRVFVLGCDMPFLDRRLPAILNRCLEGTPAGAAVPAWPNGFIEPFAGVYLPSRVPRSSNLSSMRHLCEAMGAMHIDVFSKGIAERTFINVNSHSDLEEAERLVQASLLTST</sequence>
<dbReference type="Gene3D" id="3.90.550.10">
    <property type="entry name" value="Spore Coat Polysaccharide Biosynthesis Protein SpsA, Chain A"/>
    <property type="match status" value="1"/>
</dbReference>
<protein>
    <recommendedName>
        <fullName evidence="2">MobA-like NTP transferase domain-containing protein</fullName>
    </recommendedName>
</protein>
<dbReference type="InterPro" id="IPR029044">
    <property type="entry name" value="Nucleotide-diphossugar_trans"/>
</dbReference>
<dbReference type="SUPFAM" id="SSF53448">
    <property type="entry name" value="Nucleotide-diphospho-sugar transferases"/>
    <property type="match status" value="1"/>
</dbReference>
<name>A0A7C3J438_9CREN</name>
<dbReference type="GO" id="GO:0016779">
    <property type="term" value="F:nucleotidyltransferase activity"/>
    <property type="evidence" value="ECO:0007669"/>
    <property type="project" value="TreeGrafter"/>
</dbReference>
<gene>
    <name evidence="3" type="ORF">ENS19_02020</name>
</gene>
<dbReference type="Pfam" id="PF12804">
    <property type="entry name" value="NTP_transf_3"/>
    <property type="match status" value="1"/>
</dbReference>
<reference evidence="3" key="1">
    <citation type="journal article" date="2020" name="mSystems">
        <title>Genome- and Community-Level Interaction Insights into Carbon Utilization and Element Cycling Functions of Hydrothermarchaeota in Hydrothermal Sediment.</title>
        <authorList>
            <person name="Zhou Z."/>
            <person name="Liu Y."/>
            <person name="Xu W."/>
            <person name="Pan J."/>
            <person name="Luo Z.H."/>
            <person name="Li M."/>
        </authorList>
    </citation>
    <scope>NUCLEOTIDE SEQUENCE [LARGE SCALE GENOMIC DNA]</scope>
    <source>
        <strain evidence="3">SpSt-468</strain>
    </source>
</reference>